<evidence type="ECO:0000313" key="6">
    <source>
        <dbReference type="EMBL" id="CAH2060184.1"/>
    </source>
</evidence>
<dbReference type="Gene3D" id="3.40.50.2300">
    <property type="match status" value="1"/>
</dbReference>
<evidence type="ECO:0000256" key="2">
    <source>
        <dbReference type="ARBA" id="ARBA00022692"/>
    </source>
</evidence>
<dbReference type="FunFam" id="3.40.50.2300:FF:000081">
    <property type="entry name" value="Glutamate receptor"/>
    <property type="match status" value="1"/>
</dbReference>
<dbReference type="InterPro" id="IPR028082">
    <property type="entry name" value="Peripla_BP_I"/>
</dbReference>
<keyword evidence="3" id="KW-1133">Transmembrane helix</keyword>
<dbReference type="Pfam" id="PF01094">
    <property type="entry name" value="ANF_receptor"/>
    <property type="match status" value="1"/>
</dbReference>
<gene>
    <name evidence="6" type="ORF">TAV2_LOCUS14085</name>
</gene>
<keyword evidence="2" id="KW-0812">Transmembrane</keyword>
<feature type="domain" description="Receptor ligand binding region" evidence="5">
    <location>
        <begin position="24"/>
        <end position="221"/>
    </location>
</feature>
<evidence type="ECO:0000256" key="1">
    <source>
        <dbReference type="ARBA" id="ARBA00004370"/>
    </source>
</evidence>
<reference evidence="6 7" key="1">
    <citation type="submission" date="2022-03" db="EMBL/GenBank/DDBJ databases">
        <authorList>
            <person name="Nunn A."/>
            <person name="Chopra R."/>
            <person name="Nunn A."/>
            <person name="Contreras Garrido A."/>
        </authorList>
    </citation>
    <scope>NUCLEOTIDE SEQUENCE [LARGE SCALE GENOMIC DNA]</scope>
</reference>
<proteinExistence type="predicted"/>
<dbReference type="InterPro" id="IPR015683">
    <property type="entry name" value="Ionotropic_Glu_rcpt"/>
</dbReference>
<dbReference type="AlphaFoldDB" id="A0AAU9SCE0"/>
<sequence length="378" mass="42875">MHTGQQIPSTDHHILCNKPSSDIHFVRATVNDSSHVNAIAAIVKYIRWRSVVAIHADNELGEGIMPYLFDALQGVEVNKSVINPKAYDDHIRIELLKLMMRQTRVFVVHMDSSLGLRVFQIAKEIGMMDEGYVWLLSNEMTPLMRHSLETMQGVLGVRSRVLIKSKEHEDFRLRWENPLMEGNVELNVFSLWAYDSITALAMAVENSTRSLTSESSTFEIINVLEDEERIIGFWTPSNGLVNANSDTSISGKKLGPVIWPGKPTVTPKRWEFPTKKGKKKLIVGVPVKGGFPDFVHIKTDPITNKPTSAAALEKLDYPVIPEYIVHESRDVIYDDLVQEVYKGIRMVPLVKWCFLYQNSNLCTESVGLLEYQYCRDGD</sequence>
<comment type="subcellular location">
    <subcellularLocation>
        <location evidence="1">Membrane</location>
    </subcellularLocation>
</comment>
<evidence type="ECO:0000256" key="3">
    <source>
        <dbReference type="ARBA" id="ARBA00022989"/>
    </source>
</evidence>
<dbReference type="InterPro" id="IPR001828">
    <property type="entry name" value="ANF_lig-bd_rcpt"/>
</dbReference>
<keyword evidence="7" id="KW-1185">Reference proteome</keyword>
<keyword evidence="4" id="KW-0472">Membrane</keyword>
<dbReference type="GO" id="GO:0016020">
    <property type="term" value="C:membrane"/>
    <property type="evidence" value="ECO:0007669"/>
    <property type="project" value="UniProtKB-SubCell"/>
</dbReference>
<accession>A0AAU9SCE0</accession>
<dbReference type="SUPFAM" id="SSF53822">
    <property type="entry name" value="Periplasmic binding protein-like I"/>
    <property type="match status" value="1"/>
</dbReference>
<organism evidence="6 7">
    <name type="scientific">Thlaspi arvense</name>
    <name type="common">Field penny-cress</name>
    <dbReference type="NCBI Taxonomy" id="13288"/>
    <lineage>
        <taxon>Eukaryota</taxon>
        <taxon>Viridiplantae</taxon>
        <taxon>Streptophyta</taxon>
        <taxon>Embryophyta</taxon>
        <taxon>Tracheophyta</taxon>
        <taxon>Spermatophyta</taxon>
        <taxon>Magnoliopsida</taxon>
        <taxon>eudicotyledons</taxon>
        <taxon>Gunneridae</taxon>
        <taxon>Pentapetalae</taxon>
        <taxon>rosids</taxon>
        <taxon>malvids</taxon>
        <taxon>Brassicales</taxon>
        <taxon>Brassicaceae</taxon>
        <taxon>Thlaspideae</taxon>
        <taxon>Thlaspi</taxon>
    </lineage>
</organism>
<dbReference type="Proteomes" id="UP000836841">
    <property type="component" value="Chromosome 4"/>
</dbReference>
<dbReference type="PANTHER" id="PTHR34836">
    <property type="entry name" value="OS06G0188250 PROTEIN"/>
    <property type="match status" value="1"/>
</dbReference>
<dbReference type="PANTHER" id="PTHR34836:SF1">
    <property type="entry name" value="OS09G0428600 PROTEIN"/>
    <property type="match status" value="1"/>
</dbReference>
<evidence type="ECO:0000256" key="4">
    <source>
        <dbReference type="ARBA" id="ARBA00023136"/>
    </source>
</evidence>
<dbReference type="EMBL" id="OU466860">
    <property type="protein sequence ID" value="CAH2060184.1"/>
    <property type="molecule type" value="Genomic_DNA"/>
</dbReference>
<protein>
    <recommendedName>
        <fullName evidence="5">Receptor ligand binding region domain-containing protein</fullName>
    </recommendedName>
</protein>
<name>A0AAU9SCE0_THLAR</name>
<evidence type="ECO:0000313" key="7">
    <source>
        <dbReference type="Proteomes" id="UP000836841"/>
    </source>
</evidence>
<evidence type="ECO:0000259" key="5">
    <source>
        <dbReference type="Pfam" id="PF01094"/>
    </source>
</evidence>